<organism evidence="2 3">
    <name type="scientific">Plasmodium falciparum MaliPS096_E11</name>
    <dbReference type="NCBI Taxonomy" id="1036727"/>
    <lineage>
        <taxon>Eukaryota</taxon>
        <taxon>Sar</taxon>
        <taxon>Alveolata</taxon>
        <taxon>Apicomplexa</taxon>
        <taxon>Aconoidasida</taxon>
        <taxon>Haemosporida</taxon>
        <taxon>Plasmodiidae</taxon>
        <taxon>Plasmodium</taxon>
        <taxon>Plasmodium (Laverania)</taxon>
    </lineage>
</organism>
<name>A0A024WWL6_PLAFA</name>
<accession>A0A024WWL6</accession>
<evidence type="ECO:0000256" key="1">
    <source>
        <dbReference type="SAM" id="Phobius"/>
    </source>
</evidence>
<protein>
    <recommendedName>
        <fullName evidence="4">Palmitoyltransferase</fullName>
    </recommendedName>
</protein>
<feature type="transmembrane region" description="Helical" evidence="1">
    <location>
        <begin position="15"/>
        <end position="33"/>
    </location>
</feature>
<reference evidence="2 3" key="1">
    <citation type="submission" date="2013-02" db="EMBL/GenBank/DDBJ databases">
        <title>The Genome Annotation of Plasmodium falciparum MaliPS096_E11.</title>
        <authorList>
            <consortium name="The Broad Institute Genome Sequencing Platform"/>
            <consortium name="The Broad Institute Genome Sequencing Center for Infectious Disease"/>
            <person name="Neafsey D."/>
            <person name="Hoffman S."/>
            <person name="Volkman S."/>
            <person name="Rosenthal P."/>
            <person name="Walker B."/>
            <person name="Young S.K."/>
            <person name="Zeng Q."/>
            <person name="Gargeya S."/>
            <person name="Fitzgerald M."/>
            <person name="Haas B."/>
            <person name="Abouelleil A."/>
            <person name="Allen A.W."/>
            <person name="Alvarado L."/>
            <person name="Arachchi H.M."/>
            <person name="Berlin A.M."/>
            <person name="Chapman S.B."/>
            <person name="Gainer-Dewar J."/>
            <person name="Goldberg J."/>
            <person name="Griggs A."/>
            <person name="Gujja S."/>
            <person name="Hansen M."/>
            <person name="Howarth C."/>
            <person name="Imamovic A."/>
            <person name="Ireland A."/>
            <person name="Larimer J."/>
            <person name="McCowan C."/>
            <person name="Murphy C."/>
            <person name="Pearson M."/>
            <person name="Poon T.W."/>
            <person name="Priest M."/>
            <person name="Roberts A."/>
            <person name="Saif S."/>
            <person name="Shea T."/>
            <person name="Sisk P."/>
            <person name="Sykes S."/>
            <person name="Wortman J."/>
            <person name="Nusbaum C."/>
            <person name="Birren B."/>
        </authorList>
    </citation>
    <scope>NUCLEOTIDE SEQUENCE [LARGE SCALE GENOMIC DNA]</scope>
    <source>
        <strain evidence="2 3">MaliPS096_E11</strain>
    </source>
</reference>
<dbReference type="OrthoDB" id="331948at2759"/>
<proteinExistence type="predicted"/>
<gene>
    <name evidence="2" type="ORF">PFMALIP_00314</name>
</gene>
<dbReference type="EMBL" id="KI925481">
    <property type="protein sequence ID" value="ETW51582.1"/>
    <property type="molecule type" value="Genomic_DNA"/>
</dbReference>
<dbReference type="Proteomes" id="UP000030699">
    <property type="component" value="Unassembled WGS sequence"/>
</dbReference>
<evidence type="ECO:0000313" key="2">
    <source>
        <dbReference type="EMBL" id="ETW51582.1"/>
    </source>
</evidence>
<keyword evidence="1" id="KW-1133">Transmembrane helix</keyword>
<keyword evidence="1" id="KW-0472">Membrane</keyword>
<feature type="transmembrane region" description="Helical" evidence="1">
    <location>
        <begin position="45"/>
        <end position="63"/>
    </location>
</feature>
<evidence type="ECO:0008006" key="4">
    <source>
        <dbReference type="Google" id="ProtNLM"/>
    </source>
</evidence>
<sequence length="156" mass="18488">MKITSKKSFLKLYKSFYILITYVIIVQCIYLCNKLISTFQIKIRIISFLSFWFTKCMIIWCHIKCLCTNPGFLNETCYFYNINMICSLLFGMFSMIMLVDQYCAIKTNTTGIELLKNIKGEVKPFQESLNEVFGQPFSYLWFLPVDKKLKKECFNK</sequence>
<reference evidence="2 3" key="2">
    <citation type="submission" date="2013-02" db="EMBL/GenBank/DDBJ databases">
        <title>The Genome Sequence of Plasmodium falciparum MaliPS096_E11.</title>
        <authorList>
            <consortium name="The Broad Institute Genome Sequencing Platform"/>
            <consortium name="The Broad Institute Genome Sequencing Center for Infectious Disease"/>
            <person name="Neafsey D."/>
            <person name="Cheeseman I."/>
            <person name="Volkman S."/>
            <person name="Adams J."/>
            <person name="Walker B."/>
            <person name="Young S.K."/>
            <person name="Zeng Q."/>
            <person name="Gargeya S."/>
            <person name="Fitzgerald M."/>
            <person name="Haas B."/>
            <person name="Abouelleil A."/>
            <person name="Alvarado L."/>
            <person name="Arachchi H.M."/>
            <person name="Berlin A.M."/>
            <person name="Chapman S.B."/>
            <person name="Dewar J."/>
            <person name="Goldberg J."/>
            <person name="Griggs A."/>
            <person name="Gujja S."/>
            <person name="Hansen M."/>
            <person name="Howarth C."/>
            <person name="Imamovic A."/>
            <person name="Larimer J."/>
            <person name="McCowan C."/>
            <person name="Murphy C."/>
            <person name="Neiman D."/>
            <person name="Pearson M."/>
            <person name="Priest M."/>
            <person name="Roberts A."/>
            <person name="Saif S."/>
            <person name="Shea T."/>
            <person name="Sisk P."/>
            <person name="Sykes S."/>
            <person name="Wortman J."/>
            <person name="Nusbaum C."/>
            <person name="Birren B."/>
        </authorList>
    </citation>
    <scope>NUCLEOTIDE SEQUENCE [LARGE SCALE GENOMIC DNA]</scope>
    <source>
        <strain evidence="2 3">MaliPS096_E11</strain>
    </source>
</reference>
<evidence type="ECO:0000313" key="3">
    <source>
        <dbReference type="Proteomes" id="UP000030699"/>
    </source>
</evidence>
<feature type="transmembrane region" description="Helical" evidence="1">
    <location>
        <begin position="78"/>
        <end position="99"/>
    </location>
</feature>
<dbReference type="AlphaFoldDB" id="A0A024WWL6"/>
<keyword evidence="1" id="KW-0812">Transmembrane</keyword>